<dbReference type="PROSITE" id="PS51257">
    <property type="entry name" value="PROKAR_LIPOPROTEIN"/>
    <property type="match status" value="1"/>
</dbReference>
<dbReference type="Proteomes" id="UP000198238">
    <property type="component" value="Chromosome"/>
</dbReference>
<reference evidence="4 5" key="1">
    <citation type="submission" date="2017-06" db="EMBL/GenBank/DDBJ databases">
        <title>Neisseria chenwenguii sp. nov., isolated from the intestinal contents of Tibetan Plateau Pika in Yushu, Qinghai Province, China.</title>
        <authorList>
            <person name="Zhang G."/>
        </authorList>
    </citation>
    <scope>NUCLEOTIDE SEQUENCE [LARGE SCALE GENOMIC DNA]</scope>
    <source>
        <strain evidence="4 5">10023</strain>
    </source>
</reference>
<feature type="signal peptide" evidence="3">
    <location>
        <begin position="1"/>
        <end position="20"/>
    </location>
</feature>
<dbReference type="InterPro" id="IPR011990">
    <property type="entry name" value="TPR-like_helical_dom_sf"/>
</dbReference>
<keyword evidence="1" id="KW-0175">Coiled coil</keyword>
<accession>A0A220S3Y3</accession>
<dbReference type="SUPFAM" id="SSF48452">
    <property type="entry name" value="TPR-like"/>
    <property type="match status" value="1"/>
</dbReference>
<dbReference type="RefSeq" id="WP_089036901.1">
    <property type="nucleotide sequence ID" value="NZ_CP022278.1"/>
</dbReference>
<gene>
    <name evidence="4" type="ORF">BG910_11135</name>
</gene>
<evidence type="ECO:0008006" key="6">
    <source>
        <dbReference type="Google" id="ProtNLM"/>
    </source>
</evidence>
<keyword evidence="3" id="KW-0732">Signal</keyword>
<feature type="compositionally biased region" description="Basic and acidic residues" evidence="2">
    <location>
        <begin position="33"/>
        <end position="42"/>
    </location>
</feature>
<dbReference type="Pfam" id="PF13174">
    <property type="entry name" value="TPR_6"/>
    <property type="match status" value="1"/>
</dbReference>
<dbReference type="Gene3D" id="1.25.40.10">
    <property type="entry name" value="Tetratricopeptide repeat domain"/>
    <property type="match status" value="1"/>
</dbReference>
<name>A0A220S3Y3_9NEIS</name>
<evidence type="ECO:0000313" key="5">
    <source>
        <dbReference type="Proteomes" id="UP000198238"/>
    </source>
</evidence>
<evidence type="ECO:0000256" key="2">
    <source>
        <dbReference type="SAM" id="MobiDB-lite"/>
    </source>
</evidence>
<organism evidence="4 5">
    <name type="scientific">Neisseria chenwenguii</name>
    <dbReference type="NCBI Taxonomy" id="1853278"/>
    <lineage>
        <taxon>Bacteria</taxon>
        <taxon>Pseudomonadati</taxon>
        <taxon>Pseudomonadota</taxon>
        <taxon>Betaproteobacteria</taxon>
        <taxon>Neisseriales</taxon>
        <taxon>Neisseriaceae</taxon>
        <taxon>Neisseria</taxon>
    </lineage>
</organism>
<evidence type="ECO:0000256" key="1">
    <source>
        <dbReference type="SAM" id="Coils"/>
    </source>
</evidence>
<feature type="region of interest" description="Disordered" evidence="2">
    <location>
        <begin position="25"/>
        <end position="44"/>
    </location>
</feature>
<feature type="chain" id="PRO_5013370205" description="Tetratricopeptide repeat protein" evidence="3">
    <location>
        <begin position="21"/>
        <end position="237"/>
    </location>
</feature>
<dbReference type="EMBL" id="CP022278">
    <property type="protein sequence ID" value="ASK28211.1"/>
    <property type="molecule type" value="Genomic_DNA"/>
</dbReference>
<dbReference type="InterPro" id="IPR019734">
    <property type="entry name" value="TPR_rpt"/>
</dbReference>
<protein>
    <recommendedName>
        <fullName evidence="6">Tetratricopeptide repeat protein</fullName>
    </recommendedName>
</protein>
<feature type="coiled-coil region" evidence="1">
    <location>
        <begin position="49"/>
        <end position="76"/>
    </location>
</feature>
<evidence type="ECO:0000256" key="3">
    <source>
        <dbReference type="SAM" id="SignalP"/>
    </source>
</evidence>
<sequence>MNIIKQTAILLSIIALSACANLPPPAPDSAEAVPDKHEDYRRPGKQSELNRLNMQLAGMEYEIERLKTRVQQLERSGKIPSEKRPPADYRINDAKLKNQYLKSSAAGVGADDTVAARETRLYAHASKLYKSGNYAAAAAALKGADGGNGSDAARRNMFLLVQSQQKLGNCETAIETAGRLANRFRGTSEAPEALFVIGQCQYRMQQKDIARNTWRKLIQTYPDSPAAKRAAVSIKQR</sequence>
<proteinExistence type="predicted"/>
<dbReference type="KEGG" id="nei:BG910_11135"/>
<dbReference type="AlphaFoldDB" id="A0A220S3Y3"/>
<keyword evidence="5" id="KW-1185">Reference proteome</keyword>
<evidence type="ECO:0000313" key="4">
    <source>
        <dbReference type="EMBL" id="ASK28211.1"/>
    </source>
</evidence>